<keyword evidence="4" id="KW-1185">Reference proteome</keyword>
<feature type="compositionally biased region" description="Basic and acidic residues" evidence="1">
    <location>
        <begin position="195"/>
        <end position="209"/>
    </location>
</feature>
<accession>A0A5B1BQ90</accession>
<organism evidence="3 4">
    <name type="scientific">Mycobacterium simiae</name>
    <name type="common">Mycobacterium habana</name>
    <dbReference type="NCBI Taxonomy" id="1784"/>
    <lineage>
        <taxon>Bacteria</taxon>
        <taxon>Bacillati</taxon>
        <taxon>Actinomycetota</taxon>
        <taxon>Actinomycetes</taxon>
        <taxon>Mycobacteriales</taxon>
        <taxon>Mycobacteriaceae</taxon>
        <taxon>Mycobacterium</taxon>
        <taxon>Mycobacterium simiae complex</taxon>
    </lineage>
</organism>
<dbReference type="Pfam" id="PF00934">
    <property type="entry name" value="PE"/>
    <property type="match status" value="1"/>
</dbReference>
<evidence type="ECO:0000259" key="2">
    <source>
        <dbReference type="Pfam" id="PF00934"/>
    </source>
</evidence>
<dbReference type="EMBL" id="VTZN01000064">
    <property type="protein sequence ID" value="KAA1249965.1"/>
    <property type="molecule type" value="Genomic_DNA"/>
</dbReference>
<dbReference type="OrthoDB" id="4750065at2"/>
<evidence type="ECO:0000313" key="3">
    <source>
        <dbReference type="EMBL" id="KAA1249965.1"/>
    </source>
</evidence>
<sequence>MDTMSHDPAAGDIGSQLVDLGSQGISAGSTAAMTVLTGLIPAGGEEVSAQAVMAFAQEAASMLASNVAAQEELMRTGTALTDIARMYGDADDSAADVLAFRGAAMSRPAAASTGALVGSGPLGAGALASQAGAAAQTPLVSEAIGASSSPVVSAAANAGASAMSGAAPLSSGMGTGAAPTAGGSRAGLASANEPAKSDESEREEPKDLPVGEQLA</sequence>
<dbReference type="Proteomes" id="UP000324701">
    <property type="component" value="Unassembled WGS sequence"/>
</dbReference>
<feature type="compositionally biased region" description="Low complexity" evidence="1">
    <location>
        <begin position="163"/>
        <end position="187"/>
    </location>
</feature>
<dbReference type="RefSeq" id="WP_149654207.1">
    <property type="nucleotide sequence ID" value="NZ_VTZN01000064.1"/>
</dbReference>
<evidence type="ECO:0000256" key="1">
    <source>
        <dbReference type="SAM" id="MobiDB-lite"/>
    </source>
</evidence>
<feature type="region of interest" description="Disordered" evidence="1">
    <location>
        <begin position="163"/>
        <end position="215"/>
    </location>
</feature>
<comment type="caution">
    <text evidence="3">The sequence shown here is derived from an EMBL/GenBank/DDBJ whole genome shotgun (WGS) entry which is preliminary data.</text>
</comment>
<dbReference type="AlphaFoldDB" id="A0A5B1BQ90"/>
<dbReference type="InterPro" id="IPR000084">
    <property type="entry name" value="PE-PGRS_N"/>
</dbReference>
<feature type="domain" description="PE" evidence="2">
    <location>
        <begin position="18"/>
        <end position="92"/>
    </location>
</feature>
<protein>
    <submittedName>
        <fullName evidence="3">PE family protein</fullName>
    </submittedName>
</protein>
<gene>
    <name evidence="3" type="ORF">F0Q45_12205</name>
</gene>
<evidence type="ECO:0000313" key="4">
    <source>
        <dbReference type="Proteomes" id="UP000324701"/>
    </source>
</evidence>
<dbReference type="Gene3D" id="1.10.287.850">
    <property type="entry name" value="HP0062-like domain"/>
    <property type="match status" value="1"/>
</dbReference>
<name>A0A5B1BQ90_MYCSI</name>
<proteinExistence type="predicted"/>
<reference evidence="3 4" key="1">
    <citation type="submission" date="2019-09" db="EMBL/GenBank/DDBJ databases">
        <title>Report of infection by Mycobacterium simiae a patient suffering from pulmonary tuberculosis.</title>
        <authorList>
            <person name="Mohanty P.S."/>
            <person name="Bansal A.K."/>
            <person name="Singh H."/>
            <person name="Sharma S."/>
            <person name="Patil S.A."/>
            <person name="Upadhaya P."/>
            <person name="Singh P.K."/>
            <person name="Kumar D."/>
            <person name="Kumar S."/>
            <person name="Singh R.K."/>
            <person name="Chaudhary B."/>
        </authorList>
    </citation>
    <scope>NUCLEOTIDE SEQUENCE [LARGE SCALE GENOMIC DNA]</scope>
    <source>
        <strain evidence="3 4">JAL-560-SIM</strain>
    </source>
</reference>